<dbReference type="AlphaFoldDB" id="A0A0M3IRD2"/>
<reference evidence="2" key="1">
    <citation type="submission" date="2017-02" db="UniProtKB">
        <authorList>
            <consortium name="WormBaseParasite"/>
        </authorList>
    </citation>
    <scope>IDENTIFICATION</scope>
</reference>
<proteinExistence type="predicted"/>
<dbReference type="WBParaSite" id="ALUE_0002131001-mRNA-1">
    <property type="protein sequence ID" value="ALUE_0002131001-mRNA-1"/>
    <property type="gene ID" value="ALUE_0002131001"/>
</dbReference>
<evidence type="ECO:0000313" key="2">
    <source>
        <dbReference type="WBParaSite" id="ALUE_0002131001-mRNA-1"/>
    </source>
</evidence>
<protein>
    <submittedName>
        <fullName evidence="2">MSP domain-containing protein</fullName>
    </submittedName>
</protein>
<evidence type="ECO:0000313" key="1">
    <source>
        <dbReference type="Proteomes" id="UP000036681"/>
    </source>
</evidence>
<accession>A0A0M3IRD2</accession>
<organism evidence="1 2">
    <name type="scientific">Ascaris lumbricoides</name>
    <name type="common">Giant roundworm</name>
    <dbReference type="NCBI Taxonomy" id="6252"/>
    <lineage>
        <taxon>Eukaryota</taxon>
        <taxon>Metazoa</taxon>
        <taxon>Ecdysozoa</taxon>
        <taxon>Nematoda</taxon>
        <taxon>Chromadorea</taxon>
        <taxon>Rhabditida</taxon>
        <taxon>Spirurina</taxon>
        <taxon>Ascaridomorpha</taxon>
        <taxon>Ascaridoidea</taxon>
        <taxon>Ascarididae</taxon>
        <taxon>Ascaris</taxon>
    </lineage>
</organism>
<sequence length="53" mass="6349">MSEEIRTHIHSSDRISLTCIVTSRHNNKVWTICTRYRPYYIPKYCHIIRIATA</sequence>
<dbReference type="Proteomes" id="UP000036681">
    <property type="component" value="Unplaced"/>
</dbReference>
<name>A0A0M3IRD2_ASCLU</name>
<keyword evidence="1" id="KW-1185">Reference proteome</keyword>